<name>A0ABX7XDZ4_9FLAO</name>
<gene>
    <name evidence="2" type="ORF">J9309_01600</name>
</gene>
<evidence type="ECO:0000313" key="2">
    <source>
        <dbReference type="EMBL" id="QTV06071.1"/>
    </source>
</evidence>
<feature type="transmembrane region" description="Helical" evidence="1">
    <location>
        <begin position="42"/>
        <end position="63"/>
    </location>
</feature>
<reference evidence="3" key="2">
    <citation type="submission" date="2021-04" db="EMBL/GenBank/DDBJ databases">
        <title>Taxonomy of Flavobacteriaceae bacterium ZY171143.</title>
        <authorList>
            <person name="Li F."/>
        </authorList>
    </citation>
    <scope>NUCLEOTIDE SEQUENCE [LARGE SCALE GENOMIC DNA]</scope>
    <source>
        <strain evidence="3">ZY171143</strain>
    </source>
</reference>
<accession>A0ABX7XDZ4</accession>
<proteinExistence type="predicted"/>
<evidence type="ECO:0000256" key="1">
    <source>
        <dbReference type="SAM" id="Phobius"/>
    </source>
</evidence>
<protein>
    <recommendedName>
        <fullName evidence="4">DUF805 domain-containing protein</fullName>
    </recommendedName>
</protein>
<dbReference type="Proteomes" id="UP000672011">
    <property type="component" value="Chromosome"/>
</dbReference>
<sequence>MKNFIKRFQHVLSVFYHSHLTEKRPGVKYEGKQFDDTLSRSLLAHFAGRFTVAIFFLIITGGLSNSDGYPLLSLVVMWFFTDIFGAMLGAVIIPAKSRDKYARGCWLPLIGILTVCLFEKYDTSKLAQ</sequence>
<keyword evidence="1" id="KW-0472">Membrane</keyword>
<evidence type="ECO:0008006" key="4">
    <source>
        <dbReference type="Google" id="ProtNLM"/>
    </source>
</evidence>
<organism evidence="2 3">
    <name type="scientific">Faecalibacter bovis</name>
    <dbReference type="NCBI Taxonomy" id="2898187"/>
    <lineage>
        <taxon>Bacteria</taxon>
        <taxon>Pseudomonadati</taxon>
        <taxon>Bacteroidota</taxon>
        <taxon>Flavobacteriia</taxon>
        <taxon>Flavobacteriales</taxon>
        <taxon>Weeksellaceae</taxon>
        <taxon>Faecalibacter</taxon>
    </lineage>
</organism>
<evidence type="ECO:0000313" key="3">
    <source>
        <dbReference type="Proteomes" id="UP000672011"/>
    </source>
</evidence>
<dbReference type="EMBL" id="CP072842">
    <property type="protein sequence ID" value="QTV06071.1"/>
    <property type="molecule type" value="Genomic_DNA"/>
</dbReference>
<keyword evidence="3" id="KW-1185">Reference proteome</keyword>
<feature type="transmembrane region" description="Helical" evidence="1">
    <location>
        <begin position="69"/>
        <end position="93"/>
    </location>
</feature>
<keyword evidence="1" id="KW-0812">Transmembrane</keyword>
<keyword evidence="1" id="KW-1133">Transmembrane helix</keyword>
<reference evidence="2 3" key="1">
    <citation type="journal article" date="2021" name="Int. J. Syst. Evol. Microbiol.">
        <title>Faecalibacter bovis sp. nov., isolated from cow faeces.</title>
        <authorList>
            <person name="Li F."/>
            <person name="Zhao W."/>
            <person name="Hong Q."/>
            <person name="Shao Q."/>
            <person name="Song J."/>
            <person name="Yang S."/>
        </authorList>
    </citation>
    <scope>NUCLEOTIDE SEQUENCE [LARGE SCALE GENOMIC DNA]</scope>
    <source>
        <strain evidence="2 3">ZY171143</strain>
    </source>
</reference>
<dbReference type="RefSeq" id="WP_230476711.1">
    <property type="nucleotide sequence ID" value="NZ_CP072842.1"/>
</dbReference>